<protein>
    <submittedName>
        <fullName evidence="2">Uncharacterized protein</fullName>
    </submittedName>
</protein>
<organism evidence="2 3">
    <name type="scientific">Diatrype stigma</name>
    <dbReference type="NCBI Taxonomy" id="117547"/>
    <lineage>
        <taxon>Eukaryota</taxon>
        <taxon>Fungi</taxon>
        <taxon>Dikarya</taxon>
        <taxon>Ascomycota</taxon>
        <taxon>Pezizomycotina</taxon>
        <taxon>Sordariomycetes</taxon>
        <taxon>Xylariomycetidae</taxon>
        <taxon>Xylariales</taxon>
        <taxon>Diatrypaceae</taxon>
        <taxon>Diatrype</taxon>
    </lineage>
</organism>
<keyword evidence="1" id="KW-0472">Membrane</keyword>
<keyword evidence="1" id="KW-1133">Transmembrane helix</keyword>
<evidence type="ECO:0000313" key="2">
    <source>
        <dbReference type="EMBL" id="KAK7751719.1"/>
    </source>
</evidence>
<reference evidence="2 3" key="1">
    <citation type="submission" date="2024-02" db="EMBL/GenBank/DDBJ databases">
        <title>De novo assembly and annotation of 12 fungi associated with fruit tree decline syndrome in Ontario, Canada.</title>
        <authorList>
            <person name="Sulman M."/>
            <person name="Ellouze W."/>
            <person name="Ilyukhin E."/>
        </authorList>
    </citation>
    <scope>NUCLEOTIDE SEQUENCE [LARGE SCALE GENOMIC DNA]</scope>
    <source>
        <strain evidence="2 3">M11/M66-122</strain>
    </source>
</reference>
<proteinExistence type="predicted"/>
<name>A0AAN9UMR8_9PEZI</name>
<keyword evidence="1" id="KW-0812">Transmembrane</keyword>
<gene>
    <name evidence="2" type="ORF">SLS62_006380</name>
</gene>
<feature type="transmembrane region" description="Helical" evidence="1">
    <location>
        <begin position="56"/>
        <end position="75"/>
    </location>
</feature>
<accession>A0AAN9UMR8</accession>
<keyword evidence="3" id="KW-1185">Reference proteome</keyword>
<dbReference type="Proteomes" id="UP001320420">
    <property type="component" value="Unassembled WGS sequence"/>
</dbReference>
<evidence type="ECO:0000256" key="1">
    <source>
        <dbReference type="SAM" id="Phobius"/>
    </source>
</evidence>
<dbReference type="EMBL" id="JAKJXP020000046">
    <property type="protein sequence ID" value="KAK7751719.1"/>
    <property type="molecule type" value="Genomic_DNA"/>
</dbReference>
<sequence>MPSDSAYNTRYDVVNPVKNSASQKTRLSKMMDSAKELMKRALLKTPVHRNIDSGHVTVYLISTLFLMSSLALLGVNQCDGSNTFKGGPARLCHKDQTAILFEAYDPVLARLGGRSILDLPISMPSGRNTAMHPGEVNRSHPISKVIGVRTINLEWS</sequence>
<evidence type="ECO:0000313" key="3">
    <source>
        <dbReference type="Proteomes" id="UP001320420"/>
    </source>
</evidence>
<comment type="caution">
    <text evidence="2">The sequence shown here is derived from an EMBL/GenBank/DDBJ whole genome shotgun (WGS) entry which is preliminary data.</text>
</comment>
<dbReference type="AlphaFoldDB" id="A0AAN9UMR8"/>